<dbReference type="GO" id="GO:0032259">
    <property type="term" value="P:methylation"/>
    <property type="evidence" value="ECO:0007669"/>
    <property type="project" value="UniProtKB-KW"/>
</dbReference>
<dbReference type="Pfam" id="PF01555">
    <property type="entry name" value="N6_N4_Mtase"/>
    <property type="match status" value="1"/>
</dbReference>
<organism evidence="6 7">
    <name type="scientific">Meiothermus luteus</name>
    <dbReference type="NCBI Taxonomy" id="2026184"/>
    <lineage>
        <taxon>Bacteria</taxon>
        <taxon>Thermotogati</taxon>
        <taxon>Deinococcota</taxon>
        <taxon>Deinococci</taxon>
        <taxon>Thermales</taxon>
        <taxon>Thermaceae</taxon>
        <taxon>Meiothermus</taxon>
    </lineage>
</organism>
<dbReference type="Proteomes" id="UP000265800">
    <property type="component" value="Unassembled WGS sequence"/>
</dbReference>
<dbReference type="InterPro" id="IPR002941">
    <property type="entry name" value="DNA_methylase_N4/N6"/>
</dbReference>
<dbReference type="InterPro" id="IPR002052">
    <property type="entry name" value="DNA_methylase_N6_adenine_CS"/>
</dbReference>
<dbReference type="GO" id="GO:0008170">
    <property type="term" value="F:N-methyltransferase activity"/>
    <property type="evidence" value="ECO:0007669"/>
    <property type="project" value="InterPro"/>
</dbReference>
<evidence type="ECO:0000313" key="7">
    <source>
        <dbReference type="Proteomes" id="UP000265800"/>
    </source>
</evidence>
<keyword evidence="2 6" id="KW-0489">Methyltransferase</keyword>
<dbReference type="RefSeq" id="WP_119358772.1">
    <property type="nucleotide sequence ID" value="NZ_QWKZ01000001.1"/>
</dbReference>
<dbReference type="AlphaFoldDB" id="A0A399F2Y0"/>
<sequence>MAHPLEHLEGYQKFRVLLSELFQLDLADLDFGLYRLLKQRRRAIEDYFAKELPERLYNHIHALSQQAKADLEAELKAATDKLRQLTPNAIEPDGTLTPIADTLAQAGGQIGNLIDRIRQIRSILGEQVLAENQVNDVLLLVHDFFRRYYDEGDFIPQPRFSYGEGYAIESYGDRGLAPLPQDFPGAVYRGEDVYFHWPTRGMHYAKSDTYLKNYSFRVETQGLEPQTFTVQFVLAHVEAVRDNNRASRYFFPKPEVKLEGHTLTIPFDYRSKREGDPANQEKILEAALPAVLATIPDPDLRAALENTGDNGRNLLYRRARHYSALGSKDFFIHPHLEDFLQAELDYFTKSQALRQAELDDDHVLRRRLATLKAFRGITQDLIRFLGQLERIQTQLFEKKRLVYRTDYIVPIRHIPQSLWPEILANEAQIRYWRDEMGLAEINQQILETHPSLPVFTGNFNPGFARKLLAALSEHWDLDEATDGVLVHAENYGALRTLEARWREQVKVVYIDPPYNTKSSEIPYKNGFKHATFATLIEGRVRPARDFLRKDGVMLVSIDLEERTVLEHVLQDTFGRWNQVEELIWAMNTTNSQVPTYSTNHEYILVWAKHLPTVAADPKMFREPKPGYEEVMALIEELNPSYPSLTEVERALKELYEQHKAEYRRQVEAQGLSWKEEKKNDPWKGIYPYNRAEYRDAQGRLVPEAEAKARGAKLWVWREDNISMPAGKQSPNTRDPNSPNYRFYQPPHPITGKPVPHPKSGWKFPYEARDEEEGRSFKELDADGRIVWGEDERKVPQIKRFLHEVETNVGKSVIVDYSDGEKETSALFGRSGVFFAPKPTSLMVRLLQQTTWGRDWVLDYFGGSGTTAHAVIRLNREDGGRRRFILVEMGDHFDSVVLRRVQKVMYAPVWKDGKPKPEPVVGGKLHQPSLESEGGMSPLPQWMERSPRLVKVLRLESYEDALFNLQTEPSPRETAYAENLSAVERPHEFLTRENAYLLSYFAEVVQDGNPTLLRPMLNGEALTEWHYPAAIRIKRPEKGGYREEEVDWLETAALWLGLRIRKYAEMEANGHLYRVMYATSLDEAQPVALILRERKPDLDLHAERVWLEQTFPGHRVILNAPPIAAFEALEEVLLDAMMEGSK</sequence>
<comment type="similarity">
    <text evidence="1">Belongs to the N(4)/N(6)-methyltransferase family.</text>
</comment>
<feature type="domain" description="DNA methylase N-4/N-6" evidence="5">
    <location>
        <begin position="505"/>
        <end position="891"/>
    </location>
</feature>
<evidence type="ECO:0000313" key="6">
    <source>
        <dbReference type="EMBL" id="RIH90125.1"/>
    </source>
</evidence>
<dbReference type="PROSITE" id="PS00092">
    <property type="entry name" value="N6_MTASE"/>
    <property type="match status" value="1"/>
</dbReference>
<evidence type="ECO:0000256" key="3">
    <source>
        <dbReference type="ARBA" id="ARBA00022679"/>
    </source>
</evidence>
<dbReference type="InterPro" id="IPR029063">
    <property type="entry name" value="SAM-dependent_MTases_sf"/>
</dbReference>
<evidence type="ECO:0000259" key="5">
    <source>
        <dbReference type="Pfam" id="PF01555"/>
    </source>
</evidence>
<gene>
    <name evidence="6" type="ORF">Mlute_00047</name>
</gene>
<keyword evidence="3" id="KW-0808">Transferase</keyword>
<evidence type="ECO:0000256" key="1">
    <source>
        <dbReference type="ARBA" id="ARBA00006594"/>
    </source>
</evidence>
<dbReference type="SUPFAM" id="SSF53335">
    <property type="entry name" value="S-adenosyl-L-methionine-dependent methyltransferases"/>
    <property type="match status" value="1"/>
</dbReference>
<dbReference type="GO" id="GO:0003677">
    <property type="term" value="F:DNA binding"/>
    <property type="evidence" value="ECO:0007669"/>
    <property type="project" value="InterPro"/>
</dbReference>
<keyword evidence="4" id="KW-0175">Coiled coil</keyword>
<protein>
    <submittedName>
        <fullName evidence="6">DNA methylase</fullName>
    </submittedName>
</protein>
<feature type="coiled-coil region" evidence="4">
    <location>
        <begin position="61"/>
        <end position="88"/>
    </location>
</feature>
<evidence type="ECO:0000256" key="4">
    <source>
        <dbReference type="SAM" id="Coils"/>
    </source>
</evidence>
<reference evidence="6 7" key="1">
    <citation type="submission" date="2018-08" db="EMBL/GenBank/DDBJ databases">
        <title>Meiothermus luteus KCTC 52599 genome sequencing project.</title>
        <authorList>
            <person name="Da Costa M.S."/>
            <person name="Albuquerque L."/>
            <person name="Raposo P."/>
            <person name="Froufe H.J.C."/>
            <person name="Barroso C.S."/>
            <person name="Egas C."/>
        </authorList>
    </citation>
    <scope>NUCLEOTIDE SEQUENCE [LARGE SCALE GENOMIC DNA]</scope>
    <source>
        <strain evidence="6 7">KCTC 52599</strain>
    </source>
</reference>
<dbReference type="PRINTS" id="PR00508">
    <property type="entry name" value="S21N4MTFRASE"/>
</dbReference>
<dbReference type="OrthoDB" id="9800801at2"/>
<dbReference type="InterPro" id="IPR001091">
    <property type="entry name" value="RM_Methyltransferase"/>
</dbReference>
<name>A0A399F2Y0_9DEIN</name>
<dbReference type="EMBL" id="QWKZ01000001">
    <property type="protein sequence ID" value="RIH90125.1"/>
    <property type="molecule type" value="Genomic_DNA"/>
</dbReference>
<dbReference type="Gene3D" id="3.40.50.150">
    <property type="entry name" value="Vaccinia Virus protein VP39"/>
    <property type="match status" value="1"/>
</dbReference>
<proteinExistence type="inferred from homology"/>
<keyword evidence="7" id="KW-1185">Reference proteome</keyword>
<comment type="caution">
    <text evidence="6">The sequence shown here is derived from an EMBL/GenBank/DDBJ whole genome shotgun (WGS) entry which is preliminary data.</text>
</comment>
<accession>A0A399F2Y0</accession>
<evidence type="ECO:0000256" key="2">
    <source>
        <dbReference type="ARBA" id="ARBA00022603"/>
    </source>
</evidence>